<dbReference type="InterPro" id="IPR029063">
    <property type="entry name" value="SAM-dependent_MTases_sf"/>
</dbReference>
<accession>A0ABQ2WLM8</accession>
<gene>
    <name evidence="2" type="primary">bioC</name>
    <name evidence="2" type="ORF">GCM10008111_12760</name>
</gene>
<feature type="domain" description="Methyltransferase type 11" evidence="1">
    <location>
        <begin position="90"/>
        <end position="180"/>
    </location>
</feature>
<evidence type="ECO:0000313" key="3">
    <source>
        <dbReference type="Proteomes" id="UP000634667"/>
    </source>
</evidence>
<dbReference type="InterPro" id="IPR013216">
    <property type="entry name" value="Methyltransf_11"/>
</dbReference>
<dbReference type="PANTHER" id="PTHR43591">
    <property type="entry name" value="METHYLTRANSFERASE"/>
    <property type="match status" value="1"/>
</dbReference>
<protein>
    <submittedName>
        <fullName evidence="2">Malonyl-[acyl-carrier protein] O-methyltransferase</fullName>
    </submittedName>
</protein>
<dbReference type="CDD" id="cd02440">
    <property type="entry name" value="AdoMet_MTases"/>
    <property type="match status" value="1"/>
</dbReference>
<dbReference type="EMBL" id="BMYR01000004">
    <property type="protein sequence ID" value="GGW58043.1"/>
    <property type="molecule type" value="Genomic_DNA"/>
</dbReference>
<reference evidence="3" key="1">
    <citation type="journal article" date="2019" name="Int. J. Syst. Evol. Microbiol.">
        <title>The Global Catalogue of Microorganisms (GCM) 10K type strain sequencing project: providing services to taxonomists for standard genome sequencing and annotation.</title>
        <authorList>
            <consortium name="The Broad Institute Genomics Platform"/>
            <consortium name="The Broad Institute Genome Sequencing Center for Infectious Disease"/>
            <person name="Wu L."/>
            <person name="Ma J."/>
        </authorList>
    </citation>
    <scope>NUCLEOTIDE SEQUENCE [LARGE SCALE GENOMIC DNA]</scope>
    <source>
        <strain evidence="3">KCTC 23723</strain>
    </source>
</reference>
<keyword evidence="3" id="KW-1185">Reference proteome</keyword>
<dbReference type="RefSeq" id="WP_189481653.1">
    <property type="nucleotide sequence ID" value="NZ_BMYR01000004.1"/>
</dbReference>
<organism evidence="2 3">
    <name type="scientific">Alishewanella tabrizica</name>
    <dbReference type="NCBI Taxonomy" id="671278"/>
    <lineage>
        <taxon>Bacteria</taxon>
        <taxon>Pseudomonadati</taxon>
        <taxon>Pseudomonadota</taxon>
        <taxon>Gammaproteobacteria</taxon>
        <taxon>Alteromonadales</taxon>
        <taxon>Alteromonadaceae</taxon>
        <taxon>Alishewanella</taxon>
    </lineage>
</organism>
<dbReference type="PANTHER" id="PTHR43591:SF24">
    <property type="entry name" value="2-METHOXY-6-POLYPRENYL-1,4-BENZOQUINOL METHYLASE, MITOCHONDRIAL"/>
    <property type="match status" value="1"/>
</dbReference>
<evidence type="ECO:0000313" key="2">
    <source>
        <dbReference type="EMBL" id="GGW58043.1"/>
    </source>
</evidence>
<proteinExistence type="predicted"/>
<dbReference type="SUPFAM" id="SSF53335">
    <property type="entry name" value="S-adenosyl-L-methionine-dependent methyltransferases"/>
    <property type="match status" value="1"/>
</dbReference>
<evidence type="ECO:0000259" key="1">
    <source>
        <dbReference type="Pfam" id="PF08241"/>
    </source>
</evidence>
<comment type="caution">
    <text evidence="2">The sequence shown here is derived from an EMBL/GenBank/DDBJ whole genome shotgun (WGS) entry which is preliminary data.</text>
</comment>
<dbReference type="Gene3D" id="3.40.50.150">
    <property type="entry name" value="Vaccinia Virus protein VP39"/>
    <property type="match status" value="1"/>
</dbReference>
<dbReference type="Proteomes" id="UP000634667">
    <property type="component" value="Unassembled WGS sequence"/>
</dbReference>
<name>A0ABQ2WLM8_9ALTE</name>
<sequence>MLAKHLGPISSPFTSALATYDEPGSGTSIAQCFGKAASTYVGAARLQRQVAYAALTTLLQTKASTQSMNVTLPEQHISTALSPAILGDVVDLGCGPGWLHAELLPLSQQLTAIDLSVAMLLQAAEQGLAIHYVQADAAALPLPSQSVDSVFSSLMLQWCPAPARVLSEVCRILKPGGRAVMTTLIAGTLAELAQAFTAVDDKPHIHAFLQLSDLQTAIMQTEQLHGVTWHLQTQCYSLPYTDIFALARELKALGANHLAQRAQRGLTGKGYWQKVASAYPKTDATGTLQASYQVVQLVACKQD</sequence>
<dbReference type="Pfam" id="PF08241">
    <property type="entry name" value="Methyltransf_11"/>
    <property type="match status" value="1"/>
</dbReference>